<dbReference type="CDD" id="cd04301">
    <property type="entry name" value="NAT_SF"/>
    <property type="match status" value="1"/>
</dbReference>
<reference evidence="4 5" key="1">
    <citation type="submission" date="2019-09" db="EMBL/GenBank/DDBJ databases">
        <title>Nitrincola iocasae sp. nov., a bacterium isolated from the sediment collected at a cold seep field in South China Sea.</title>
        <authorList>
            <person name="Zhang H."/>
            <person name="Wang H."/>
            <person name="Li C."/>
        </authorList>
    </citation>
    <scope>NUCLEOTIDE SEQUENCE [LARGE SCALE GENOMIC DNA]</scope>
    <source>
        <strain evidence="4 5">KXZD1103</strain>
    </source>
</reference>
<keyword evidence="1 4" id="KW-0808">Transferase</keyword>
<dbReference type="PANTHER" id="PTHR43877">
    <property type="entry name" value="AMINOALKYLPHOSPHONATE N-ACETYLTRANSFERASE-RELATED-RELATED"/>
    <property type="match status" value="1"/>
</dbReference>
<dbReference type="PROSITE" id="PS51186">
    <property type="entry name" value="GNAT"/>
    <property type="match status" value="1"/>
</dbReference>
<name>A0A5J6LA84_9GAMM</name>
<dbReference type="InterPro" id="IPR016181">
    <property type="entry name" value="Acyl_CoA_acyltransferase"/>
</dbReference>
<dbReference type="Proteomes" id="UP000325606">
    <property type="component" value="Chromosome"/>
</dbReference>
<organism evidence="4 5">
    <name type="scientific">Nitrincola iocasae</name>
    <dbReference type="NCBI Taxonomy" id="2614693"/>
    <lineage>
        <taxon>Bacteria</taxon>
        <taxon>Pseudomonadati</taxon>
        <taxon>Pseudomonadota</taxon>
        <taxon>Gammaproteobacteria</taxon>
        <taxon>Oceanospirillales</taxon>
        <taxon>Oceanospirillaceae</taxon>
        <taxon>Nitrincola</taxon>
    </lineage>
</organism>
<evidence type="ECO:0000313" key="4">
    <source>
        <dbReference type="EMBL" id="QEW05400.1"/>
    </source>
</evidence>
<protein>
    <submittedName>
        <fullName evidence="4">GNAT family N-acetyltransferase</fullName>
    </submittedName>
</protein>
<gene>
    <name evidence="4" type="ORF">F5I99_02205</name>
</gene>
<dbReference type="GO" id="GO:0016747">
    <property type="term" value="F:acyltransferase activity, transferring groups other than amino-acyl groups"/>
    <property type="evidence" value="ECO:0007669"/>
    <property type="project" value="InterPro"/>
</dbReference>
<dbReference type="SUPFAM" id="SSF55729">
    <property type="entry name" value="Acyl-CoA N-acyltransferases (Nat)"/>
    <property type="match status" value="1"/>
</dbReference>
<feature type="domain" description="N-acetyltransferase" evidence="3">
    <location>
        <begin position="19"/>
        <end position="182"/>
    </location>
</feature>
<evidence type="ECO:0000256" key="2">
    <source>
        <dbReference type="ARBA" id="ARBA00023315"/>
    </source>
</evidence>
<dbReference type="KEGG" id="nik:F5I99_02205"/>
<keyword evidence="5" id="KW-1185">Reference proteome</keyword>
<dbReference type="AlphaFoldDB" id="A0A5J6LA84"/>
<dbReference type="EMBL" id="CP044222">
    <property type="protein sequence ID" value="QEW05400.1"/>
    <property type="molecule type" value="Genomic_DNA"/>
</dbReference>
<proteinExistence type="predicted"/>
<dbReference type="InterPro" id="IPR050832">
    <property type="entry name" value="Bact_Acetyltransf"/>
</dbReference>
<sequence length="184" mass="20018">MPGQRYFLFVSAYNTLMSIQIRLMQPTDLPSVWQVQCACYSHFEPETQASLGAKREASPQSCFVAEQGDILLGYVIAMPWLLGVVPALNDPSCNLPAQADCLYLHDMAIAPAAAGQGVGQRLFEAVTEAGYKLELSKLALTAIEGAKGYWQRHGFVPVALPLSAAKVAQYGGNITYMSREMHSC</sequence>
<accession>A0A5J6LA84</accession>
<evidence type="ECO:0000256" key="1">
    <source>
        <dbReference type="ARBA" id="ARBA00022679"/>
    </source>
</evidence>
<dbReference type="Pfam" id="PF00583">
    <property type="entry name" value="Acetyltransf_1"/>
    <property type="match status" value="1"/>
</dbReference>
<evidence type="ECO:0000313" key="5">
    <source>
        <dbReference type="Proteomes" id="UP000325606"/>
    </source>
</evidence>
<keyword evidence="2" id="KW-0012">Acyltransferase</keyword>
<dbReference type="Gene3D" id="3.40.630.30">
    <property type="match status" value="1"/>
</dbReference>
<dbReference type="InterPro" id="IPR000182">
    <property type="entry name" value="GNAT_dom"/>
</dbReference>
<evidence type="ECO:0000259" key="3">
    <source>
        <dbReference type="PROSITE" id="PS51186"/>
    </source>
</evidence>